<keyword evidence="2" id="KW-1133">Transmembrane helix</keyword>
<gene>
    <name evidence="3" type="ORF">BLNAU_9344</name>
</gene>
<evidence type="ECO:0000256" key="1">
    <source>
        <dbReference type="SAM" id="MobiDB-lite"/>
    </source>
</evidence>
<protein>
    <recommendedName>
        <fullName evidence="5">Right handed beta helix domain-containing protein</fullName>
    </recommendedName>
</protein>
<accession>A0ABQ9XVZ6</accession>
<keyword evidence="2" id="KW-0472">Membrane</keyword>
<sequence length="855" mass="92468">MECSPIVVGSDLNGRGSSIWIVGSTHKCESNLVLPLVCRSWDGRGIDVGMETMKEDGRGENESDESILISGVGLLMKNSHFVVGTGPLFWFDSDDVLLRGMSVETSLVSSNLVNVSSSSTFTPTKQTFGSEVSQLVVGSCVSCCTNHDSGTGMMSPNMGGNVVCLNTSFSSCIRDRNEDLHFSFENRTQTSDPSRFVLVSSDVTSVSFTLCTFSEMSVESSSGSLVGGAAILLCYTSSSLTVNTCFFHTCSSMRRYGEDGGGAIGFASFASNAHPFSVSDSSFTECSSIGAGGSVSFLFPSSISIDSCFFEQSTAMYGGALSIYSDSMVSISNCAFVECSAEMGGGIAFSKLPALSVSFVQFRECSSTDFNQHGNDIYWWGNGVTVEITSDMFENCDSTSAIPNVYFEDIDTFDSTLVPQVTSPTIKSVDVSFDGSVATVTVETEEAIKGTMGVLLDGSNVPRLVYVVFGEPTKESRIGTAVVSSGANGILPDDTTYTNRTTSFATNFFPLPTIWTAASTLKAWNTTEIVLRGVSLSEGSYWMLVGKEETEWNITLIRSDSTTLTGTASLSSSNSEVTLEWSTEYEVQRVVWMDLDGQAEDDVRLPHPITFTTPADTIPPFSTLTDVSAHIWKSDQRFAFLLLVFDRVVSGSYDFVVEERGKDVTFTVVMESAGTTSETEEFVVVGDERVLTDDTTYTIKSIVATPGSSSTPVVMSDTISFHIPESSFVPPTEPEDPEPNPDGKKALSKEMKTLLSWLIPLVVCLLIALLLAIVIIVLLRRRKNIAETSLKEMEEQEPVELEKVEEVGGDCSNGVGLGSDLKKSRRRSADRSRRRSESLHADLISFVDTTLYRTD</sequence>
<evidence type="ECO:0000313" key="4">
    <source>
        <dbReference type="Proteomes" id="UP001281761"/>
    </source>
</evidence>
<evidence type="ECO:0008006" key="5">
    <source>
        <dbReference type="Google" id="ProtNLM"/>
    </source>
</evidence>
<reference evidence="3 4" key="1">
    <citation type="journal article" date="2022" name="bioRxiv">
        <title>Genomics of Preaxostyla Flagellates Illuminates Evolutionary Transitions and the Path Towards Mitochondrial Loss.</title>
        <authorList>
            <person name="Novak L.V.F."/>
            <person name="Treitli S.C."/>
            <person name="Pyrih J."/>
            <person name="Halakuc P."/>
            <person name="Pipaliya S.V."/>
            <person name="Vacek V."/>
            <person name="Brzon O."/>
            <person name="Soukal P."/>
            <person name="Eme L."/>
            <person name="Dacks J.B."/>
            <person name="Karnkowska A."/>
            <person name="Elias M."/>
            <person name="Hampl V."/>
        </authorList>
    </citation>
    <scope>NUCLEOTIDE SEQUENCE [LARGE SCALE GENOMIC DNA]</scope>
    <source>
        <strain evidence="3">NAU3</strain>
        <tissue evidence="3">Gut</tissue>
    </source>
</reference>
<dbReference type="Proteomes" id="UP001281761">
    <property type="component" value="Unassembled WGS sequence"/>
</dbReference>
<proteinExistence type="predicted"/>
<feature type="compositionally biased region" description="Basic and acidic residues" evidence="1">
    <location>
        <begin position="827"/>
        <end position="836"/>
    </location>
</feature>
<keyword evidence="2" id="KW-0812">Transmembrane</keyword>
<dbReference type="EMBL" id="JARBJD010000064">
    <property type="protein sequence ID" value="KAK2955654.1"/>
    <property type="molecule type" value="Genomic_DNA"/>
</dbReference>
<keyword evidence="4" id="KW-1185">Reference proteome</keyword>
<comment type="caution">
    <text evidence="3">The sequence shown here is derived from an EMBL/GenBank/DDBJ whole genome shotgun (WGS) entry which is preliminary data.</text>
</comment>
<dbReference type="InterPro" id="IPR011050">
    <property type="entry name" value="Pectin_lyase_fold/virulence"/>
</dbReference>
<dbReference type="SUPFAM" id="SSF51126">
    <property type="entry name" value="Pectin lyase-like"/>
    <property type="match status" value="1"/>
</dbReference>
<feature type="region of interest" description="Disordered" evidence="1">
    <location>
        <begin position="726"/>
        <end position="745"/>
    </location>
</feature>
<evidence type="ECO:0000313" key="3">
    <source>
        <dbReference type="EMBL" id="KAK2955654.1"/>
    </source>
</evidence>
<evidence type="ECO:0000256" key="2">
    <source>
        <dbReference type="SAM" id="Phobius"/>
    </source>
</evidence>
<feature type="region of interest" description="Disordered" evidence="1">
    <location>
        <begin position="810"/>
        <end position="836"/>
    </location>
</feature>
<feature type="transmembrane region" description="Helical" evidence="2">
    <location>
        <begin position="754"/>
        <end position="779"/>
    </location>
</feature>
<organism evidence="3 4">
    <name type="scientific">Blattamonas nauphoetae</name>
    <dbReference type="NCBI Taxonomy" id="2049346"/>
    <lineage>
        <taxon>Eukaryota</taxon>
        <taxon>Metamonada</taxon>
        <taxon>Preaxostyla</taxon>
        <taxon>Oxymonadida</taxon>
        <taxon>Blattamonas</taxon>
    </lineage>
</organism>
<name>A0ABQ9XVZ6_9EUKA</name>